<dbReference type="OrthoDB" id="9762833at2"/>
<feature type="transmembrane region" description="Helical" evidence="6">
    <location>
        <begin position="12"/>
        <end position="31"/>
    </location>
</feature>
<keyword evidence="3 6" id="KW-0812">Transmembrane</keyword>
<keyword evidence="2" id="KW-0813">Transport</keyword>
<sequence length="458" mass="49068">MAANNNTQQWSSRWGFMLAAIGSAVGLANIWRFPYAVGEGGGGAFVLVYLLAVLTLALPLLIAEFMVGRRGQASPPRSIAAVAKESSGSSRWVLMGYGGSIAALLILAFYGVVGGWTITYVIKMSSGSLSGLSGEQLGGVFDQVNGDPWMLLLAYSVFIAVTVFISSKGIQSGVERTTKVLMPALFVMLLAMVVYAAIYGDFAAALRFLFTPDFSQITSSVVLDAFGQAFFSVSVGYTNLMAYGAYLKRDVNIPRSCAVIVTADTLVALLAGLAIFPIIFAYNLEPSGGPGLVFMTLPIAFGEIAGGAILGSLFFVLLAFAALTSALSMLEAPVAWVCDLFHWSRRRAVFIMGGVVWVLGLLCVFSFNLLSSTYPLGMFDYFAGKTFFDLFDFITTRIAAPLIGSCIALFVGWVVTKKICAEELAMKETGILFMLWLYAVRFLVPLVLAALCYSLLTA</sequence>
<feature type="transmembrane region" description="Helical" evidence="6">
    <location>
        <begin position="225"/>
        <end position="246"/>
    </location>
</feature>
<name>A0A3N2DPD7_9GAMM</name>
<feature type="transmembrane region" description="Helical" evidence="6">
    <location>
        <begin position="258"/>
        <end position="284"/>
    </location>
</feature>
<evidence type="ECO:0000256" key="1">
    <source>
        <dbReference type="ARBA" id="ARBA00004141"/>
    </source>
</evidence>
<evidence type="ECO:0000256" key="5">
    <source>
        <dbReference type="ARBA" id="ARBA00023136"/>
    </source>
</evidence>
<evidence type="ECO:0000256" key="3">
    <source>
        <dbReference type="ARBA" id="ARBA00022692"/>
    </source>
</evidence>
<evidence type="ECO:0000256" key="2">
    <source>
        <dbReference type="ARBA" id="ARBA00022448"/>
    </source>
</evidence>
<feature type="transmembrane region" description="Helical" evidence="6">
    <location>
        <begin position="390"/>
        <end position="415"/>
    </location>
</feature>
<dbReference type="InterPro" id="IPR047218">
    <property type="entry name" value="YocR/YhdH-like"/>
</dbReference>
<proteinExistence type="predicted"/>
<dbReference type="RefSeq" id="WP_123712444.1">
    <property type="nucleotide sequence ID" value="NZ_RKHR01000004.1"/>
</dbReference>
<dbReference type="AlphaFoldDB" id="A0A3N2DPD7"/>
<dbReference type="InterPro" id="IPR037272">
    <property type="entry name" value="SNS_sf"/>
</dbReference>
<organism evidence="7 8">
    <name type="scientific">Sinobacterium caligoides</name>
    <dbReference type="NCBI Taxonomy" id="933926"/>
    <lineage>
        <taxon>Bacteria</taxon>
        <taxon>Pseudomonadati</taxon>
        <taxon>Pseudomonadota</taxon>
        <taxon>Gammaproteobacteria</taxon>
        <taxon>Cellvibrionales</taxon>
        <taxon>Spongiibacteraceae</taxon>
        <taxon>Sinobacterium</taxon>
    </lineage>
</organism>
<feature type="transmembrane region" description="Helical" evidence="6">
    <location>
        <begin position="149"/>
        <end position="168"/>
    </location>
</feature>
<dbReference type="PANTHER" id="PTHR42948">
    <property type="entry name" value="TRANSPORTER"/>
    <property type="match status" value="1"/>
</dbReference>
<dbReference type="GO" id="GO:0016020">
    <property type="term" value="C:membrane"/>
    <property type="evidence" value="ECO:0007669"/>
    <property type="project" value="UniProtKB-SubCell"/>
</dbReference>
<dbReference type="CDD" id="cd10336">
    <property type="entry name" value="SLC6sbd_Tyt1-Like"/>
    <property type="match status" value="1"/>
</dbReference>
<dbReference type="SUPFAM" id="SSF161070">
    <property type="entry name" value="SNF-like"/>
    <property type="match status" value="1"/>
</dbReference>
<evidence type="ECO:0000313" key="7">
    <source>
        <dbReference type="EMBL" id="ROS01678.1"/>
    </source>
</evidence>
<keyword evidence="4 6" id="KW-1133">Transmembrane helix</keyword>
<reference evidence="7 8" key="1">
    <citation type="submission" date="2018-11" db="EMBL/GenBank/DDBJ databases">
        <title>Genomic Encyclopedia of Type Strains, Phase IV (KMG-IV): sequencing the most valuable type-strain genomes for metagenomic binning, comparative biology and taxonomic classification.</title>
        <authorList>
            <person name="Goeker M."/>
        </authorList>
    </citation>
    <scope>NUCLEOTIDE SEQUENCE [LARGE SCALE GENOMIC DNA]</scope>
    <source>
        <strain evidence="7 8">DSM 100316</strain>
    </source>
</reference>
<accession>A0A3N2DPD7</accession>
<feature type="transmembrane region" description="Helical" evidence="6">
    <location>
        <begin position="348"/>
        <end position="370"/>
    </location>
</feature>
<feature type="transmembrane region" description="Helical" evidence="6">
    <location>
        <begin position="94"/>
        <end position="122"/>
    </location>
</feature>
<dbReference type="Proteomes" id="UP000275394">
    <property type="component" value="Unassembled WGS sequence"/>
</dbReference>
<feature type="transmembrane region" description="Helical" evidence="6">
    <location>
        <begin position="43"/>
        <end position="67"/>
    </location>
</feature>
<evidence type="ECO:0000313" key="8">
    <source>
        <dbReference type="Proteomes" id="UP000275394"/>
    </source>
</evidence>
<evidence type="ECO:0000256" key="6">
    <source>
        <dbReference type="SAM" id="Phobius"/>
    </source>
</evidence>
<evidence type="ECO:0000256" key="4">
    <source>
        <dbReference type="ARBA" id="ARBA00022989"/>
    </source>
</evidence>
<dbReference type="PRINTS" id="PR00176">
    <property type="entry name" value="NANEUSMPORT"/>
</dbReference>
<gene>
    <name evidence="7" type="ORF">EDC56_2123</name>
</gene>
<keyword evidence="5 6" id="KW-0472">Membrane</keyword>
<protein>
    <submittedName>
        <fullName evidence="7">NSS family neurotransmitter:Na+ symporter</fullName>
    </submittedName>
</protein>
<comment type="caution">
    <text evidence="7">The sequence shown here is derived from an EMBL/GenBank/DDBJ whole genome shotgun (WGS) entry which is preliminary data.</text>
</comment>
<dbReference type="InterPro" id="IPR000175">
    <property type="entry name" value="Na/ntran_symport"/>
</dbReference>
<dbReference type="PROSITE" id="PS50267">
    <property type="entry name" value="NA_NEUROTRAN_SYMP_3"/>
    <property type="match status" value="1"/>
</dbReference>
<dbReference type="EMBL" id="RKHR01000004">
    <property type="protein sequence ID" value="ROS01678.1"/>
    <property type="molecule type" value="Genomic_DNA"/>
</dbReference>
<dbReference type="NCBIfam" id="NF037979">
    <property type="entry name" value="Na_transp"/>
    <property type="match status" value="1"/>
</dbReference>
<feature type="transmembrane region" description="Helical" evidence="6">
    <location>
        <begin position="304"/>
        <end position="327"/>
    </location>
</feature>
<keyword evidence="8" id="KW-1185">Reference proteome</keyword>
<dbReference type="PANTHER" id="PTHR42948:SF1">
    <property type="entry name" value="TRANSPORTER"/>
    <property type="match status" value="1"/>
</dbReference>
<feature type="transmembrane region" description="Helical" evidence="6">
    <location>
        <begin position="180"/>
        <end position="205"/>
    </location>
</feature>
<dbReference type="Pfam" id="PF00209">
    <property type="entry name" value="SNF"/>
    <property type="match status" value="2"/>
</dbReference>
<comment type="subcellular location">
    <subcellularLocation>
        <location evidence="1">Membrane</location>
        <topology evidence="1">Multi-pass membrane protein</topology>
    </subcellularLocation>
</comment>
<feature type="transmembrane region" description="Helical" evidence="6">
    <location>
        <begin position="435"/>
        <end position="456"/>
    </location>
</feature>